<dbReference type="EMBL" id="GG663751">
    <property type="protein sequence ID" value="EEH51518.1"/>
    <property type="molecule type" value="Genomic_DNA"/>
</dbReference>
<protein>
    <submittedName>
        <fullName evidence="1">Predicted protein</fullName>
    </submittedName>
</protein>
<sequence>MIVDLAASDADFFGHDRNSPAGRVLVEGTVCKCDPNDPGDCCARGLATYCVSCPVLASRDCDDGVNGDGGEWDDSFAMDCDDVRDCAFARAIKAASATTTSRHQYYAAVVQTSHGLGGAAATVDEDGRVAEAIGYEEFLVYRPNGDGWIAGAVPPPTSVRRASFGPKLRGEMRTLAVKESIDRSVDLDIV</sequence>
<gene>
    <name evidence="1" type="ORF">MICPUCDRAFT_66658</name>
</gene>
<name>C1N9F9_MICPC</name>
<proteinExistence type="predicted"/>
<dbReference type="OrthoDB" id="10515833at2759"/>
<evidence type="ECO:0000313" key="1">
    <source>
        <dbReference type="EMBL" id="EEH51518.1"/>
    </source>
</evidence>
<keyword evidence="2" id="KW-1185">Reference proteome</keyword>
<accession>C1N9F9</accession>
<dbReference type="RefSeq" id="XP_003064613.1">
    <property type="nucleotide sequence ID" value="XM_003064567.1"/>
</dbReference>
<organism evidence="2">
    <name type="scientific">Micromonas pusilla (strain CCMP1545)</name>
    <name type="common">Picoplanktonic green alga</name>
    <dbReference type="NCBI Taxonomy" id="564608"/>
    <lineage>
        <taxon>Eukaryota</taxon>
        <taxon>Viridiplantae</taxon>
        <taxon>Chlorophyta</taxon>
        <taxon>Mamiellophyceae</taxon>
        <taxon>Mamiellales</taxon>
        <taxon>Mamiellaceae</taxon>
        <taxon>Micromonas</taxon>
    </lineage>
</organism>
<dbReference type="KEGG" id="mpp:MICPUCDRAFT_66658"/>
<dbReference type="GeneID" id="9689886"/>
<dbReference type="AlphaFoldDB" id="C1N9F9"/>
<evidence type="ECO:0000313" key="2">
    <source>
        <dbReference type="Proteomes" id="UP000001876"/>
    </source>
</evidence>
<dbReference type="Proteomes" id="UP000001876">
    <property type="component" value="Unassembled WGS sequence"/>
</dbReference>
<reference evidence="1 2" key="1">
    <citation type="journal article" date="2009" name="Science">
        <title>Green evolution and dynamic adaptations revealed by genomes of the marine picoeukaryotes Micromonas.</title>
        <authorList>
            <person name="Worden A.Z."/>
            <person name="Lee J.H."/>
            <person name="Mock T."/>
            <person name="Rouze P."/>
            <person name="Simmons M.P."/>
            <person name="Aerts A.L."/>
            <person name="Allen A.E."/>
            <person name="Cuvelier M.L."/>
            <person name="Derelle E."/>
            <person name="Everett M.V."/>
            <person name="Foulon E."/>
            <person name="Grimwood J."/>
            <person name="Gundlach H."/>
            <person name="Henrissat B."/>
            <person name="Napoli C."/>
            <person name="McDonald S.M."/>
            <person name="Parker M.S."/>
            <person name="Rombauts S."/>
            <person name="Salamov A."/>
            <person name="Von Dassow P."/>
            <person name="Badger J.H."/>
            <person name="Coutinho P.M."/>
            <person name="Demir E."/>
            <person name="Dubchak I."/>
            <person name="Gentemann C."/>
            <person name="Eikrem W."/>
            <person name="Gready J.E."/>
            <person name="John U."/>
            <person name="Lanier W."/>
            <person name="Lindquist E.A."/>
            <person name="Lucas S."/>
            <person name="Mayer K.F."/>
            <person name="Moreau H."/>
            <person name="Not F."/>
            <person name="Otillar R."/>
            <person name="Panaud O."/>
            <person name="Pangilinan J."/>
            <person name="Paulsen I."/>
            <person name="Piegu B."/>
            <person name="Poliakov A."/>
            <person name="Robbens S."/>
            <person name="Schmutz J."/>
            <person name="Toulza E."/>
            <person name="Wyss T."/>
            <person name="Zelensky A."/>
            <person name="Zhou K."/>
            <person name="Armbrust E.V."/>
            <person name="Bhattacharya D."/>
            <person name="Goodenough U.W."/>
            <person name="Van de Peer Y."/>
            <person name="Grigoriev I.V."/>
        </authorList>
    </citation>
    <scope>NUCLEOTIDE SEQUENCE [LARGE SCALE GENOMIC DNA]</scope>
    <source>
        <strain evidence="1 2">CCMP1545</strain>
    </source>
</reference>